<protein>
    <submittedName>
        <fullName evidence="1">Uncharacterized protein</fullName>
    </submittedName>
</protein>
<comment type="caution">
    <text evidence="1">The sequence shown here is derived from an EMBL/GenBank/DDBJ whole genome shotgun (WGS) entry which is preliminary data.</text>
</comment>
<gene>
    <name evidence="1" type="ORF">QO002_005823</name>
</gene>
<proteinExistence type="predicted"/>
<sequence>MQAEQGILSALVEIKRRCTERVEWPSRYSIGIFRQPGFPLYHILGGLPRRPLRLAADGGLTLETQSFLSDGNAVASGLSTRLYEVEVTARRIDDDSSRRFPAAIRNLPSSIAGMDVRIHRKCVPGFHSQAFR</sequence>
<dbReference type="EMBL" id="JAUSVF010000003">
    <property type="protein sequence ID" value="MDQ0323617.1"/>
    <property type="molecule type" value="Genomic_DNA"/>
</dbReference>
<name>A0ABU0C3F9_9HYPH</name>
<organism evidence="1 2">
    <name type="scientific">Pararhizobium capsulatum DSM 1112</name>
    <dbReference type="NCBI Taxonomy" id="1121113"/>
    <lineage>
        <taxon>Bacteria</taxon>
        <taxon>Pseudomonadati</taxon>
        <taxon>Pseudomonadota</taxon>
        <taxon>Alphaproteobacteria</taxon>
        <taxon>Hyphomicrobiales</taxon>
        <taxon>Rhizobiaceae</taxon>
        <taxon>Rhizobium/Agrobacterium group</taxon>
        <taxon>Pararhizobium</taxon>
    </lineage>
</organism>
<evidence type="ECO:0000313" key="2">
    <source>
        <dbReference type="Proteomes" id="UP001230207"/>
    </source>
</evidence>
<evidence type="ECO:0000313" key="1">
    <source>
        <dbReference type="EMBL" id="MDQ0323617.1"/>
    </source>
</evidence>
<accession>A0ABU0C3F9</accession>
<dbReference type="Proteomes" id="UP001230207">
    <property type="component" value="Unassembled WGS sequence"/>
</dbReference>
<reference evidence="1 2" key="1">
    <citation type="submission" date="2023-07" db="EMBL/GenBank/DDBJ databases">
        <title>Genomic Encyclopedia of Type Strains, Phase IV (KMG-IV): sequencing the most valuable type-strain genomes for metagenomic binning, comparative biology and taxonomic classification.</title>
        <authorList>
            <person name="Goeker M."/>
        </authorList>
    </citation>
    <scope>NUCLEOTIDE SEQUENCE [LARGE SCALE GENOMIC DNA]</scope>
    <source>
        <strain evidence="1 2">DSM 1112</strain>
    </source>
</reference>
<keyword evidence="2" id="KW-1185">Reference proteome</keyword>